<dbReference type="InterPro" id="IPR020578">
    <property type="entry name" value="Aminotrans_V_PyrdxlP_BS"/>
</dbReference>
<evidence type="ECO:0000256" key="5">
    <source>
        <dbReference type="ARBA" id="ARBA00022679"/>
    </source>
</evidence>
<evidence type="ECO:0000256" key="10">
    <source>
        <dbReference type="ARBA" id="ARBA00023231"/>
    </source>
</evidence>
<dbReference type="FunFam" id="3.40.640.10:FF:000084">
    <property type="entry name" value="IscS-like cysteine desulfurase"/>
    <property type="match status" value="1"/>
</dbReference>
<dbReference type="Pfam" id="PF00266">
    <property type="entry name" value="Aminotran_5"/>
    <property type="match status" value="1"/>
</dbReference>
<evidence type="ECO:0000256" key="7">
    <source>
        <dbReference type="ARBA" id="ARBA00022898"/>
    </source>
</evidence>
<dbReference type="Proteomes" id="UP000253688">
    <property type="component" value="Unassembled WGS sequence"/>
</dbReference>
<dbReference type="AlphaFoldDB" id="A0A365PND4"/>
<evidence type="ECO:0000256" key="11">
    <source>
        <dbReference type="ARBA" id="ARBA00031911"/>
    </source>
</evidence>
<keyword evidence="15" id="KW-0032">Aminotransferase</keyword>
<comment type="cofactor">
    <cofactor evidence="1 13">
        <name>pyridoxal 5'-phosphate</name>
        <dbReference type="ChEBI" id="CHEBI:597326"/>
    </cofactor>
</comment>
<keyword evidence="5 15" id="KW-0808">Transferase</keyword>
<dbReference type="InterPro" id="IPR016454">
    <property type="entry name" value="Cysteine_dSase"/>
</dbReference>
<dbReference type="GO" id="GO:0008483">
    <property type="term" value="F:transaminase activity"/>
    <property type="evidence" value="ECO:0007669"/>
    <property type="project" value="UniProtKB-KW"/>
</dbReference>
<dbReference type="Gene3D" id="1.10.260.50">
    <property type="match status" value="1"/>
</dbReference>
<proteinExistence type="inferred from homology"/>
<evidence type="ECO:0000313" key="15">
    <source>
        <dbReference type="EMBL" id="RBA50378.1"/>
    </source>
</evidence>
<dbReference type="PROSITE" id="PS00595">
    <property type="entry name" value="AA_TRANSFER_CLASS_5"/>
    <property type="match status" value="1"/>
</dbReference>
<evidence type="ECO:0000256" key="13">
    <source>
        <dbReference type="RuleBase" id="RU004504"/>
    </source>
</evidence>
<dbReference type="PANTHER" id="PTHR11601:SF34">
    <property type="entry name" value="CYSTEINE DESULFURASE"/>
    <property type="match status" value="1"/>
</dbReference>
<dbReference type="InterPro" id="IPR000192">
    <property type="entry name" value="Aminotrans_V_dom"/>
</dbReference>
<evidence type="ECO:0000256" key="1">
    <source>
        <dbReference type="ARBA" id="ARBA00001933"/>
    </source>
</evidence>
<dbReference type="RefSeq" id="WP_112987122.1">
    <property type="nucleotide sequence ID" value="NZ_CP131470.1"/>
</dbReference>
<comment type="caution">
    <text evidence="15">The sequence shown here is derived from an EMBL/GenBank/DDBJ whole genome shotgun (WGS) entry which is preliminary data.</text>
</comment>
<gene>
    <name evidence="15" type="ORF">DC346_00155</name>
</gene>
<dbReference type="PANTHER" id="PTHR11601">
    <property type="entry name" value="CYSTEINE DESULFURYLASE FAMILY MEMBER"/>
    <property type="match status" value="1"/>
</dbReference>
<evidence type="ECO:0000256" key="12">
    <source>
        <dbReference type="ARBA" id="ARBA00050776"/>
    </source>
</evidence>
<evidence type="ECO:0000259" key="14">
    <source>
        <dbReference type="Pfam" id="PF00266"/>
    </source>
</evidence>
<keyword evidence="6" id="KW-0479">Metal-binding</keyword>
<dbReference type="EC" id="2.8.1.7" evidence="4"/>
<feature type="domain" description="Aminotransferase class V" evidence="14">
    <location>
        <begin position="2"/>
        <end position="359"/>
    </location>
</feature>
<evidence type="ECO:0000313" key="16">
    <source>
        <dbReference type="Proteomes" id="UP000253688"/>
    </source>
</evidence>
<dbReference type="GO" id="GO:0031071">
    <property type="term" value="F:cysteine desulfurase activity"/>
    <property type="evidence" value="ECO:0007669"/>
    <property type="project" value="UniProtKB-EC"/>
</dbReference>
<comment type="catalytic activity">
    <reaction evidence="12">
        <text>(sulfur carrier)-H + L-cysteine = (sulfur carrier)-SH + L-alanine</text>
        <dbReference type="Rhea" id="RHEA:43892"/>
        <dbReference type="Rhea" id="RHEA-COMP:14737"/>
        <dbReference type="Rhea" id="RHEA-COMP:14739"/>
        <dbReference type="ChEBI" id="CHEBI:29917"/>
        <dbReference type="ChEBI" id="CHEBI:35235"/>
        <dbReference type="ChEBI" id="CHEBI:57972"/>
        <dbReference type="ChEBI" id="CHEBI:64428"/>
        <dbReference type="EC" id="2.8.1.7"/>
    </reaction>
</comment>
<keyword evidence="7" id="KW-0663">Pyridoxal phosphate</keyword>
<dbReference type="GO" id="GO:0046872">
    <property type="term" value="F:metal ion binding"/>
    <property type="evidence" value="ECO:0007669"/>
    <property type="project" value="UniProtKB-KW"/>
</dbReference>
<accession>A0A365PND4</accession>
<evidence type="ECO:0000256" key="4">
    <source>
        <dbReference type="ARBA" id="ARBA00012239"/>
    </source>
</evidence>
<dbReference type="PIRSF" id="PIRSF005572">
    <property type="entry name" value="NifS"/>
    <property type="match status" value="1"/>
</dbReference>
<sequence length="369" mass="40849">MIYLDFAASTPLLPSVKNELFRAFEEEYSNPSSAHKLGRTSAEKIENVRRIIADSIGAYKSEIVFTSGASEANNLAIKGYVLANPKKGKHIITSSIEHKCILAICHFLEKEHGYEITFISPQKNGIIDSQDVIQAMRDDTVLVSIMHVNNELGSIQPIELIGKACFERNIKFHVDAAQSYKKIAIDVDELYIDMLSISAHKIYGPKGIGALYIRDLRETRIQPVIHGAGQEYNIRGGTLPTPLILGFGAAVEDNIIEDTSTDMNNLNSLLRTKVLEIGGTINSPDKNYIPHILNIRLPNFDAAHFVAQSNFLCSQGSACSSMNIETSYILQEINLSFEEAISSIRLSFGYTTNLNSINNLINKIKDSIL</sequence>
<name>A0A365PND4_ACIJU</name>
<dbReference type="InterPro" id="IPR015421">
    <property type="entry name" value="PyrdxlP-dep_Trfase_major"/>
</dbReference>
<keyword evidence="9" id="KW-0411">Iron-sulfur</keyword>
<evidence type="ECO:0000256" key="2">
    <source>
        <dbReference type="ARBA" id="ARBA00003120"/>
    </source>
</evidence>
<reference evidence="15 16" key="1">
    <citation type="submission" date="2018-04" db="EMBL/GenBank/DDBJ databases">
        <title>Acinetobacter junii Genome sequencing and assembly.</title>
        <authorList>
            <person name="Su J."/>
            <person name="Rensing C."/>
            <person name="Mazhar H.S."/>
        </authorList>
    </citation>
    <scope>NUCLEOTIDE SEQUENCE [LARGE SCALE GENOMIC DNA]</scope>
    <source>
        <strain evidence="15 16">SC22</strain>
    </source>
</reference>
<dbReference type="GO" id="GO:0051536">
    <property type="term" value="F:iron-sulfur cluster binding"/>
    <property type="evidence" value="ECO:0007669"/>
    <property type="project" value="UniProtKB-KW"/>
</dbReference>
<keyword evidence="10" id="KW-0535">Nitrogen fixation</keyword>
<dbReference type="EMBL" id="QEWH01000001">
    <property type="protein sequence ID" value="RBA50378.1"/>
    <property type="molecule type" value="Genomic_DNA"/>
</dbReference>
<protein>
    <recommendedName>
        <fullName evidence="4">cysteine desulfurase</fullName>
        <ecNumber evidence="4">2.8.1.7</ecNumber>
    </recommendedName>
    <alternativeName>
        <fullName evidence="11">Nitrogenase metalloclusters biosynthesis protein NifS</fullName>
    </alternativeName>
</protein>
<evidence type="ECO:0000256" key="3">
    <source>
        <dbReference type="ARBA" id="ARBA00006490"/>
    </source>
</evidence>
<dbReference type="InterPro" id="IPR015424">
    <property type="entry name" value="PyrdxlP-dep_Trfase"/>
</dbReference>
<comment type="function">
    <text evidence="2">Catalyzes the removal of elemental sulfur atoms from cysteine to produce alanine. Seems to participate in the biosynthesis of the nitrogenase metalloclusters by providing the inorganic sulfur required for the Fe-S core formation.</text>
</comment>
<dbReference type="SUPFAM" id="SSF53383">
    <property type="entry name" value="PLP-dependent transferases"/>
    <property type="match status" value="1"/>
</dbReference>
<keyword evidence="8" id="KW-0408">Iron</keyword>
<dbReference type="InterPro" id="IPR015422">
    <property type="entry name" value="PyrdxlP-dep_Trfase_small"/>
</dbReference>
<comment type="similarity">
    <text evidence="3">Belongs to the class-V pyridoxal-phosphate-dependent aminotransferase family. NifS/IscS subfamily.</text>
</comment>
<dbReference type="Gene3D" id="3.40.640.10">
    <property type="entry name" value="Type I PLP-dependent aspartate aminotransferase-like (Major domain)"/>
    <property type="match status" value="1"/>
</dbReference>
<evidence type="ECO:0000256" key="9">
    <source>
        <dbReference type="ARBA" id="ARBA00023014"/>
    </source>
</evidence>
<dbReference type="Gene3D" id="3.90.1150.10">
    <property type="entry name" value="Aspartate Aminotransferase, domain 1"/>
    <property type="match status" value="1"/>
</dbReference>
<evidence type="ECO:0000256" key="8">
    <source>
        <dbReference type="ARBA" id="ARBA00023004"/>
    </source>
</evidence>
<organism evidence="15 16">
    <name type="scientific">Acinetobacter junii</name>
    <dbReference type="NCBI Taxonomy" id="40215"/>
    <lineage>
        <taxon>Bacteria</taxon>
        <taxon>Pseudomonadati</taxon>
        <taxon>Pseudomonadota</taxon>
        <taxon>Gammaproteobacteria</taxon>
        <taxon>Moraxellales</taxon>
        <taxon>Moraxellaceae</taxon>
        <taxon>Acinetobacter</taxon>
    </lineage>
</organism>
<evidence type="ECO:0000256" key="6">
    <source>
        <dbReference type="ARBA" id="ARBA00022723"/>
    </source>
</evidence>